<organism evidence="3 4">
    <name type="scientific">Kaistella yananensis</name>
    <dbReference type="NCBI Taxonomy" id="2989820"/>
    <lineage>
        <taxon>Bacteria</taxon>
        <taxon>Pseudomonadati</taxon>
        <taxon>Bacteroidota</taxon>
        <taxon>Flavobacteriia</taxon>
        <taxon>Flavobacteriales</taxon>
        <taxon>Weeksellaceae</taxon>
        <taxon>Chryseobacterium group</taxon>
        <taxon>Kaistella</taxon>
    </lineage>
</organism>
<evidence type="ECO:0008006" key="5">
    <source>
        <dbReference type="Google" id="ProtNLM"/>
    </source>
</evidence>
<dbReference type="Proteomes" id="UP001209107">
    <property type="component" value="Unassembled WGS sequence"/>
</dbReference>
<protein>
    <recommendedName>
        <fullName evidence="5">Lipoprotein</fullName>
    </recommendedName>
</protein>
<evidence type="ECO:0000256" key="2">
    <source>
        <dbReference type="SAM" id="SignalP"/>
    </source>
</evidence>
<feature type="signal peptide" evidence="2">
    <location>
        <begin position="1"/>
        <end position="23"/>
    </location>
</feature>
<feature type="region of interest" description="Disordered" evidence="1">
    <location>
        <begin position="38"/>
        <end position="76"/>
    </location>
</feature>
<accession>A0ABT3JP10</accession>
<feature type="compositionally biased region" description="Polar residues" evidence="1">
    <location>
        <begin position="40"/>
        <end position="52"/>
    </location>
</feature>
<evidence type="ECO:0000313" key="3">
    <source>
        <dbReference type="EMBL" id="MCW4452512.1"/>
    </source>
</evidence>
<reference evidence="3 4" key="1">
    <citation type="submission" date="2022-10" db="EMBL/GenBank/DDBJ databases">
        <title>Kaistella sp. BT-6-1-3.</title>
        <authorList>
            <person name="Ai J."/>
            <person name="Deng Z."/>
        </authorList>
    </citation>
    <scope>NUCLEOTIDE SEQUENCE [LARGE SCALE GENOMIC DNA]</scope>
    <source>
        <strain evidence="3 4">BT6-1-3</strain>
    </source>
</reference>
<evidence type="ECO:0000256" key="1">
    <source>
        <dbReference type="SAM" id="MobiDB-lite"/>
    </source>
</evidence>
<feature type="chain" id="PRO_5045446951" description="Lipoprotein" evidence="2">
    <location>
        <begin position="24"/>
        <end position="76"/>
    </location>
</feature>
<keyword evidence="4" id="KW-1185">Reference proteome</keyword>
<proteinExistence type="predicted"/>
<gene>
    <name evidence="3" type="ORF">OK344_09845</name>
</gene>
<comment type="caution">
    <text evidence="3">The sequence shown here is derived from an EMBL/GenBank/DDBJ whole genome shotgun (WGS) entry which is preliminary data.</text>
</comment>
<sequence>MKKIAFISAVLFTAISLHSCRQADDVFSQEEIETLKKVQDSSNNSFNKTNDNPVKEEPNNPEASLVDGEIAPPPKK</sequence>
<dbReference type="EMBL" id="JAPCHZ010000005">
    <property type="protein sequence ID" value="MCW4452512.1"/>
    <property type="molecule type" value="Genomic_DNA"/>
</dbReference>
<keyword evidence="2" id="KW-0732">Signal</keyword>
<evidence type="ECO:0000313" key="4">
    <source>
        <dbReference type="Proteomes" id="UP001209107"/>
    </source>
</evidence>
<dbReference type="RefSeq" id="WP_265144635.1">
    <property type="nucleotide sequence ID" value="NZ_JAPCHZ010000005.1"/>
</dbReference>
<name>A0ABT3JP10_9FLAO</name>